<dbReference type="OrthoDB" id="2019504at2759"/>
<feature type="compositionally biased region" description="Basic and acidic residues" evidence="5">
    <location>
        <begin position="124"/>
        <end position="133"/>
    </location>
</feature>
<name>A0A8H4RPX3_9HELO</name>
<comment type="caution">
    <text evidence="6">The sequence shown here is derived from an EMBL/GenBank/DDBJ whole genome shotgun (WGS) entry which is preliminary data.</text>
</comment>
<dbReference type="EMBL" id="JAAMPI010000223">
    <property type="protein sequence ID" value="KAF4633904.1"/>
    <property type="molecule type" value="Genomic_DNA"/>
</dbReference>
<evidence type="ECO:0000313" key="7">
    <source>
        <dbReference type="Proteomes" id="UP000566819"/>
    </source>
</evidence>
<organism evidence="6 7">
    <name type="scientific">Cudoniella acicularis</name>
    <dbReference type="NCBI Taxonomy" id="354080"/>
    <lineage>
        <taxon>Eukaryota</taxon>
        <taxon>Fungi</taxon>
        <taxon>Dikarya</taxon>
        <taxon>Ascomycota</taxon>
        <taxon>Pezizomycotina</taxon>
        <taxon>Leotiomycetes</taxon>
        <taxon>Helotiales</taxon>
        <taxon>Tricladiaceae</taxon>
        <taxon>Cudoniella</taxon>
    </lineage>
</organism>
<keyword evidence="3" id="KW-0698">rRNA processing</keyword>
<gene>
    <name evidence="6" type="ORF">G7Y89_g4207</name>
</gene>
<accession>A0A8H4RPX3</accession>
<dbReference type="GO" id="GO:0005634">
    <property type="term" value="C:nucleus"/>
    <property type="evidence" value="ECO:0007669"/>
    <property type="project" value="UniProtKB-SubCell"/>
</dbReference>
<dbReference type="InterPro" id="IPR010301">
    <property type="entry name" value="RRP1"/>
</dbReference>
<feature type="region of interest" description="Disordered" evidence="5">
    <location>
        <begin position="124"/>
        <end position="152"/>
    </location>
</feature>
<dbReference type="AlphaFoldDB" id="A0A8H4RPX3"/>
<protein>
    <submittedName>
        <fullName evidence="6">Uncharacterized protein</fullName>
    </submittedName>
</protein>
<keyword evidence="4" id="KW-0539">Nucleus</keyword>
<evidence type="ECO:0000256" key="3">
    <source>
        <dbReference type="ARBA" id="ARBA00022552"/>
    </source>
</evidence>
<evidence type="ECO:0000256" key="2">
    <source>
        <dbReference type="ARBA" id="ARBA00006374"/>
    </source>
</evidence>
<comment type="subcellular location">
    <subcellularLocation>
        <location evidence="1">Nucleus</location>
    </subcellularLocation>
</comment>
<evidence type="ECO:0000313" key="6">
    <source>
        <dbReference type="EMBL" id="KAF4633904.1"/>
    </source>
</evidence>
<dbReference type="Proteomes" id="UP000566819">
    <property type="component" value="Unassembled WGS sequence"/>
</dbReference>
<reference evidence="6 7" key="1">
    <citation type="submission" date="2020-03" db="EMBL/GenBank/DDBJ databases">
        <title>Draft Genome Sequence of Cudoniella acicularis.</title>
        <authorList>
            <person name="Buettner E."/>
            <person name="Kellner H."/>
        </authorList>
    </citation>
    <scope>NUCLEOTIDE SEQUENCE [LARGE SCALE GENOMIC DNA]</scope>
    <source>
        <strain evidence="6 7">DSM 108380</strain>
    </source>
</reference>
<dbReference type="PANTHER" id="PTHR13026">
    <property type="entry name" value="NNP-1 PROTEIN NOVEL NUCLEAR PROTEIN 1 NOP52"/>
    <property type="match status" value="1"/>
</dbReference>
<proteinExistence type="inferred from homology"/>
<sequence length="152" mass="17054">MGREWNMIDVLRMEKFLLLVRRYVGASFGVMKEGEWEEGLVASILEVMAEVPLNVEDMKVPVGLRFHVIDIWVDELERVGALGEEEEDVDERTLEVLMEPLRKLGSGSPNKTVRIKAREACADERLPANRKEGGEEESVEVGAGDEWGGIEG</sequence>
<evidence type="ECO:0000256" key="4">
    <source>
        <dbReference type="ARBA" id="ARBA00023242"/>
    </source>
</evidence>
<dbReference type="Pfam" id="PF05997">
    <property type="entry name" value="Nop52"/>
    <property type="match status" value="1"/>
</dbReference>
<comment type="similarity">
    <text evidence="2">Belongs to the RRP1 family.</text>
</comment>
<dbReference type="GO" id="GO:0006364">
    <property type="term" value="P:rRNA processing"/>
    <property type="evidence" value="ECO:0007669"/>
    <property type="project" value="UniProtKB-KW"/>
</dbReference>
<evidence type="ECO:0000256" key="1">
    <source>
        <dbReference type="ARBA" id="ARBA00004123"/>
    </source>
</evidence>
<dbReference type="GO" id="GO:0030688">
    <property type="term" value="C:preribosome, small subunit precursor"/>
    <property type="evidence" value="ECO:0007669"/>
    <property type="project" value="InterPro"/>
</dbReference>
<keyword evidence="7" id="KW-1185">Reference proteome</keyword>
<dbReference type="PANTHER" id="PTHR13026:SF0">
    <property type="entry name" value="RIBOSOMAL RNA PROCESSING 1B"/>
    <property type="match status" value="1"/>
</dbReference>
<evidence type="ECO:0000256" key="5">
    <source>
        <dbReference type="SAM" id="MobiDB-lite"/>
    </source>
</evidence>